<proteinExistence type="predicted"/>
<evidence type="ECO:0000313" key="3">
    <source>
        <dbReference type="RefSeq" id="XP_021296008.1"/>
    </source>
</evidence>
<dbReference type="RefSeq" id="XP_021296008.1">
    <property type="nucleotide sequence ID" value="XM_021440333.1"/>
</dbReference>
<accession>A0A6J1BA10</accession>
<dbReference type="OrthoDB" id="997487at2759"/>
<keyword evidence="1" id="KW-0472">Membrane</keyword>
<protein>
    <submittedName>
        <fullName evidence="3">Uncharacterized protein LOC110425420</fullName>
    </submittedName>
</protein>
<dbReference type="Proteomes" id="UP000504621">
    <property type="component" value="Unplaced"/>
</dbReference>
<feature type="transmembrane region" description="Helical" evidence="1">
    <location>
        <begin position="12"/>
        <end position="33"/>
    </location>
</feature>
<reference evidence="3" key="1">
    <citation type="submission" date="2025-08" db="UniProtKB">
        <authorList>
            <consortium name="RefSeq"/>
        </authorList>
    </citation>
    <scope>IDENTIFICATION</scope>
    <source>
        <tissue evidence="3">Leaf</tissue>
    </source>
</reference>
<keyword evidence="2" id="KW-1185">Reference proteome</keyword>
<gene>
    <name evidence="3" type="primary">LOC110425420</name>
</gene>
<organism evidence="2 3">
    <name type="scientific">Herrania umbratica</name>
    <dbReference type="NCBI Taxonomy" id="108875"/>
    <lineage>
        <taxon>Eukaryota</taxon>
        <taxon>Viridiplantae</taxon>
        <taxon>Streptophyta</taxon>
        <taxon>Embryophyta</taxon>
        <taxon>Tracheophyta</taxon>
        <taxon>Spermatophyta</taxon>
        <taxon>Magnoliopsida</taxon>
        <taxon>eudicotyledons</taxon>
        <taxon>Gunneridae</taxon>
        <taxon>Pentapetalae</taxon>
        <taxon>rosids</taxon>
        <taxon>malvids</taxon>
        <taxon>Malvales</taxon>
        <taxon>Malvaceae</taxon>
        <taxon>Byttnerioideae</taxon>
        <taxon>Herrania</taxon>
    </lineage>
</organism>
<sequence>MELLMLLAKVTGTVLLLGFSSMFVGLFDALVLTPKRIHSQLGMQEIRDNLPSSLPGNFRVPKKTQYKRKQVQHICFHQGKYRFCRGTIRIWPNIDSTPEDDSGPDVR</sequence>
<keyword evidence="1" id="KW-0812">Transmembrane</keyword>
<evidence type="ECO:0000256" key="1">
    <source>
        <dbReference type="SAM" id="Phobius"/>
    </source>
</evidence>
<keyword evidence="1" id="KW-1133">Transmembrane helix</keyword>
<name>A0A6J1BA10_9ROSI</name>
<dbReference type="GeneID" id="110425420"/>
<evidence type="ECO:0000313" key="2">
    <source>
        <dbReference type="Proteomes" id="UP000504621"/>
    </source>
</evidence>
<dbReference type="AlphaFoldDB" id="A0A6J1BA10"/>